<reference evidence="2 3" key="1">
    <citation type="submission" date="2023-07" db="EMBL/GenBank/DDBJ databases">
        <title>Genomic Encyclopedia of Type Strains, Phase IV (KMG-IV): sequencing the most valuable type-strain genomes for metagenomic binning, comparative biology and taxonomic classification.</title>
        <authorList>
            <person name="Goeker M."/>
        </authorList>
    </citation>
    <scope>NUCLEOTIDE SEQUENCE [LARGE SCALE GENOMIC DNA]</scope>
    <source>
        <strain evidence="2 3">DSM 18695</strain>
    </source>
</reference>
<dbReference type="InterPro" id="IPR002575">
    <property type="entry name" value="Aminoglycoside_PTrfase"/>
</dbReference>
<dbReference type="SUPFAM" id="SSF56112">
    <property type="entry name" value="Protein kinase-like (PK-like)"/>
    <property type="match status" value="1"/>
</dbReference>
<dbReference type="EMBL" id="JAUSVS010000001">
    <property type="protein sequence ID" value="MDQ0462323.1"/>
    <property type="molecule type" value="Genomic_DNA"/>
</dbReference>
<accession>A0ABU0IJY9</accession>
<dbReference type="Gene3D" id="3.30.200.20">
    <property type="entry name" value="Phosphorylase Kinase, domain 1"/>
    <property type="match status" value="1"/>
</dbReference>
<keyword evidence="2" id="KW-0808">Transferase</keyword>
<sequence length="341" mass="37458">MSLTEQLEAYLTRTTGLPTKVVAMARIPGGASRETYRFDADVGGTIKPLILRRDPVGSLIDTDRRLEFLAFRSFHGRGLPVPEAIALEEEGAELERPFFIMGRIDGGKAGSPFSAPPYGDHARAIGEQFFGHLGAIAAADPLTLPISEAAEAPALDACWKRELDYWSGVIEADELHPQPIVRAAIRRLRANPPPPAQKLSVVHGDYRTGNFLHDGEGRVIALLDWEMAHLGDPLEDLGWAMDPLWCYGETERVCGMVPRAQAIALWEKASGLKVDLKAFAWWELFASVKGQAIWTSSAKEFRDGGLKDPVLGFSGWYTARRQDIILADRLSQGMALLEAQA</sequence>
<evidence type="ECO:0000313" key="2">
    <source>
        <dbReference type="EMBL" id="MDQ0462323.1"/>
    </source>
</evidence>
<dbReference type="Gene3D" id="3.90.1200.10">
    <property type="match status" value="1"/>
</dbReference>
<evidence type="ECO:0000259" key="1">
    <source>
        <dbReference type="Pfam" id="PF01636"/>
    </source>
</evidence>
<dbReference type="InterPro" id="IPR011009">
    <property type="entry name" value="Kinase-like_dom_sf"/>
</dbReference>
<keyword evidence="3" id="KW-1185">Reference proteome</keyword>
<dbReference type="Pfam" id="PF01636">
    <property type="entry name" value="APH"/>
    <property type="match status" value="1"/>
</dbReference>
<gene>
    <name evidence="2" type="ORF">QO010_000071</name>
</gene>
<dbReference type="InterPro" id="IPR051678">
    <property type="entry name" value="AGP_Transferase"/>
</dbReference>
<organism evidence="2 3">
    <name type="scientific">Caulobacter ginsengisoli</name>
    <dbReference type="NCBI Taxonomy" id="400775"/>
    <lineage>
        <taxon>Bacteria</taxon>
        <taxon>Pseudomonadati</taxon>
        <taxon>Pseudomonadota</taxon>
        <taxon>Alphaproteobacteria</taxon>
        <taxon>Caulobacterales</taxon>
        <taxon>Caulobacteraceae</taxon>
        <taxon>Caulobacter</taxon>
    </lineage>
</organism>
<feature type="domain" description="Aminoglycoside phosphotransferase" evidence="1">
    <location>
        <begin position="26"/>
        <end position="270"/>
    </location>
</feature>
<protein>
    <submittedName>
        <fullName evidence="2">Aminoglycoside phosphotransferase (APT) family kinase protein</fullName>
    </submittedName>
</protein>
<dbReference type="CDD" id="cd05154">
    <property type="entry name" value="ACAD10_11_N-like"/>
    <property type="match status" value="1"/>
</dbReference>
<dbReference type="RefSeq" id="WP_307344536.1">
    <property type="nucleotide sequence ID" value="NZ_JAUSVS010000001.1"/>
</dbReference>
<dbReference type="Proteomes" id="UP001228905">
    <property type="component" value="Unassembled WGS sequence"/>
</dbReference>
<comment type="caution">
    <text evidence="2">The sequence shown here is derived from an EMBL/GenBank/DDBJ whole genome shotgun (WGS) entry which is preliminary data.</text>
</comment>
<name>A0ABU0IJY9_9CAUL</name>
<dbReference type="GO" id="GO:0016301">
    <property type="term" value="F:kinase activity"/>
    <property type="evidence" value="ECO:0007669"/>
    <property type="project" value="UniProtKB-KW"/>
</dbReference>
<keyword evidence="2" id="KW-0418">Kinase</keyword>
<dbReference type="InterPro" id="IPR041726">
    <property type="entry name" value="ACAD10_11_N"/>
</dbReference>
<proteinExistence type="predicted"/>
<dbReference type="PANTHER" id="PTHR21310">
    <property type="entry name" value="AMINOGLYCOSIDE PHOSPHOTRANSFERASE-RELATED-RELATED"/>
    <property type="match status" value="1"/>
</dbReference>
<dbReference type="PANTHER" id="PTHR21310:SF57">
    <property type="entry name" value="BLR2944 PROTEIN"/>
    <property type="match status" value="1"/>
</dbReference>
<evidence type="ECO:0000313" key="3">
    <source>
        <dbReference type="Proteomes" id="UP001228905"/>
    </source>
</evidence>